<dbReference type="InterPro" id="IPR000262">
    <property type="entry name" value="FMN-dep_DH"/>
</dbReference>
<feature type="binding site" evidence="7">
    <location>
        <position position="254"/>
    </location>
    <ligand>
        <name>FMN</name>
        <dbReference type="ChEBI" id="CHEBI:58210"/>
    </ligand>
</feature>
<feature type="binding site" evidence="7">
    <location>
        <position position="110"/>
    </location>
    <ligand>
        <name>glyoxylate</name>
        <dbReference type="ChEBI" id="CHEBI:36655"/>
    </ligand>
</feature>
<dbReference type="GO" id="GO:0005886">
    <property type="term" value="C:plasma membrane"/>
    <property type="evidence" value="ECO:0007669"/>
    <property type="project" value="TreeGrafter"/>
</dbReference>
<dbReference type="InterPro" id="IPR013785">
    <property type="entry name" value="Aldolase_TIM"/>
</dbReference>
<evidence type="ECO:0000256" key="3">
    <source>
        <dbReference type="ARBA" id="ARBA00022643"/>
    </source>
</evidence>
<evidence type="ECO:0000256" key="4">
    <source>
        <dbReference type="ARBA" id="ARBA00023002"/>
    </source>
</evidence>
<feature type="binding site" evidence="7">
    <location>
        <position position="136"/>
    </location>
    <ligand>
        <name>FMN</name>
        <dbReference type="ChEBI" id="CHEBI:58210"/>
    </ligand>
</feature>
<accession>A0A157LSV6</accession>
<dbReference type="SUPFAM" id="SSF51395">
    <property type="entry name" value="FMN-linked oxidoreductases"/>
    <property type="match status" value="1"/>
</dbReference>
<protein>
    <submittedName>
        <fullName evidence="9">L-lactate dehydrogenase</fullName>
        <ecNumber evidence="9">1.1.2.3</ecNumber>
        <ecNumber evidence="9">1.1.99.31</ecNumber>
    </submittedName>
</protein>
<dbReference type="Proteomes" id="UP000077037">
    <property type="component" value="Unassembled WGS sequence"/>
</dbReference>
<gene>
    <name evidence="9" type="primary">lldD_3</name>
    <name evidence="9" type="ORF">SAMEA1982600_00843</name>
</gene>
<dbReference type="PROSITE" id="PS51349">
    <property type="entry name" value="FMN_HYDROXY_ACID_DH_2"/>
    <property type="match status" value="1"/>
</dbReference>
<comment type="similarity">
    <text evidence="5">Belongs to the FMN-dependent alpha-hydroxy acid dehydrogenase family.</text>
</comment>
<dbReference type="EMBL" id="FKBS01000008">
    <property type="protein sequence ID" value="SAH99534.1"/>
    <property type="molecule type" value="Genomic_DNA"/>
</dbReference>
<dbReference type="Gene3D" id="3.20.20.70">
    <property type="entry name" value="Aldolase class I"/>
    <property type="match status" value="1"/>
</dbReference>
<feature type="binding site" evidence="7">
    <location>
        <position position="108"/>
    </location>
    <ligand>
        <name>FMN</name>
        <dbReference type="ChEBI" id="CHEBI:58210"/>
    </ligand>
</feature>
<feature type="binding site" evidence="7">
    <location>
        <position position="256"/>
    </location>
    <ligand>
        <name>glyoxylate</name>
        <dbReference type="ChEBI" id="CHEBI:36655"/>
    </ligand>
</feature>
<feature type="binding site" evidence="7">
    <location>
        <position position="5"/>
    </location>
    <ligand>
        <name>glyoxylate</name>
        <dbReference type="ChEBI" id="CHEBI:36655"/>
    </ligand>
</feature>
<dbReference type="GO" id="GO:0004460">
    <property type="term" value="F:L-lactate dehydrogenase (cytochrome) activity"/>
    <property type="evidence" value="ECO:0007669"/>
    <property type="project" value="UniProtKB-EC"/>
</dbReference>
<dbReference type="PIRSF" id="PIRSF000138">
    <property type="entry name" value="Al-hdrx_acd_dh"/>
    <property type="match status" value="1"/>
</dbReference>
<dbReference type="InterPro" id="IPR012133">
    <property type="entry name" value="Alpha-hydoxy_acid_DH_FMN"/>
</dbReference>
<dbReference type="Pfam" id="PF01070">
    <property type="entry name" value="FMN_dh"/>
    <property type="match status" value="1"/>
</dbReference>
<keyword evidence="4 9" id="KW-0560">Oxidoreductase</keyword>
<evidence type="ECO:0000256" key="1">
    <source>
        <dbReference type="ARBA" id="ARBA00001917"/>
    </source>
</evidence>
<feature type="binding site" evidence="7">
    <location>
        <position position="145"/>
    </location>
    <ligand>
        <name>glyoxylate</name>
        <dbReference type="ChEBI" id="CHEBI:36655"/>
    </ligand>
</feature>
<keyword evidence="2 7" id="KW-0285">Flavoprotein</keyword>
<dbReference type="OrthoDB" id="8717062at2"/>
<dbReference type="GO" id="GO:0004459">
    <property type="term" value="F:L-lactate dehydrogenase (NAD+) activity"/>
    <property type="evidence" value="ECO:0007669"/>
    <property type="project" value="TreeGrafter"/>
</dbReference>
<dbReference type="PANTHER" id="PTHR10578">
    <property type="entry name" value="S -2-HYDROXY-ACID OXIDASE-RELATED"/>
    <property type="match status" value="1"/>
</dbReference>
<organism evidence="9 10">
    <name type="scientific">Bordetella ansorpii</name>
    <dbReference type="NCBI Taxonomy" id="288768"/>
    <lineage>
        <taxon>Bacteria</taxon>
        <taxon>Pseudomonadati</taxon>
        <taxon>Pseudomonadota</taxon>
        <taxon>Betaproteobacteria</taxon>
        <taxon>Burkholderiales</taxon>
        <taxon>Alcaligenaceae</taxon>
        <taxon>Bordetella</taxon>
    </lineage>
</organism>
<reference evidence="9 10" key="1">
    <citation type="submission" date="2016-03" db="EMBL/GenBank/DDBJ databases">
        <authorList>
            <consortium name="Pathogen Informatics"/>
        </authorList>
    </citation>
    <scope>NUCLEOTIDE SEQUENCE [LARGE SCALE GENOMIC DNA]</scope>
    <source>
        <strain evidence="9 10">NCTC13364</strain>
    </source>
</reference>
<evidence type="ECO:0000259" key="8">
    <source>
        <dbReference type="PROSITE" id="PS51349"/>
    </source>
</evidence>
<dbReference type="FunFam" id="3.20.20.70:FF:000029">
    <property type="entry name" value="L-lactate dehydrogenase"/>
    <property type="match status" value="1"/>
</dbReference>
<proteinExistence type="inferred from homology"/>
<dbReference type="PROSITE" id="PS00557">
    <property type="entry name" value="FMN_HYDROXY_ACID_DH_1"/>
    <property type="match status" value="1"/>
</dbReference>
<name>A0A157LSV6_9BORD</name>
<dbReference type="GO" id="GO:0010181">
    <property type="term" value="F:FMN binding"/>
    <property type="evidence" value="ECO:0007669"/>
    <property type="project" value="InterPro"/>
</dbReference>
<dbReference type="PANTHER" id="PTHR10578:SF107">
    <property type="entry name" value="2-HYDROXYACID OXIDASE 1"/>
    <property type="match status" value="1"/>
</dbReference>
<dbReference type="InterPro" id="IPR008259">
    <property type="entry name" value="FMN_hydac_DH_AS"/>
</dbReference>
<dbReference type="GO" id="GO:0009060">
    <property type="term" value="P:aerobic respiration"/>
    <property type="evidence" value="ECO:0007669"/>
    <property type="project" value="TreeGrafter"/>
</dbReference>
<feature type="active site" description="Proton acceptor" evidence="6">
    <location>
        <position position="256"/>
    </location>
</feature>
<dbReference type="AlphaFoldDB" id="A0A157LSV6"/>
<evidence type="ECO:0000256" key="5">
    <source>
        <dbReference type="ARBA" id="ARBA00024042"/>
    </source>
</evidence>
<feature type="binding site" evidence="7">
    <location>
        <position position="259"/>
    </location>
    <ligand>
        <name>glyoxylate</name>
        <dbReference type="ChEBI" id="CHEBI:36655"/>
    </ligand>
</feature>
<evidence type="ECO:0000313" key="10">
    <source>
        <dbReference type="Proteomes" id="UP000077037"/>
    </source>
</evidence>
<feature type="domain" description="FMN hydroxy acid dehydrogenase" evidence="8">
    <location>
        <begin position="1"/>
        <end position="356"/>
    </location>
</feature>
<dbReference type="EC" id="1.1.2.3" evidence="9"/>
<evidence type="ECO:0000256" key="7">
    <source>
        <dbReference type="PIRSR" id="PIRSR000138-2"/>
    </source>
</evidence>
<evidence type="ECO:0000313" key="9">
    <source>
        <dbReference type="EMBL" id="SAH99534.1"/>
    </source>
</evidence>
<comment type="cofactor">
    <cofactor evidence="1">
        <name>FMN</name>
        <dbReference type="ChEBI" id="CHEBI:58210"/>
    </cofactor>
</comment>
<feature type="binding site" evidence="7">
    <location>
        <position position="232"/>
    </location>
    <ligand>
        <name>FMN</name>
        <dbReference type="ChEBI" id="CHEBI:58210"/>
    </ligand>
</feature>
<evidence type="ECO:0000256" key="6">
    <source>
        <dbReference type="PIRSR" id="PIRSR000138-1"/>
    </source>
</evidence>
<sequence length="356" mass="38035">MVFDYIDGDAGEGECAARNRRALQECRLQQRALIDVSRVDMSTTLLGASSTMPVTIGPTGLNGAYWLHGDACLARGAADAGIPFVMSTAACLPMTDIARIGGLTKWFQLYMLKDRGLVESFLQHIHAQGFDVLQLTVDTAVAGRRNRDIRNGFTLPFRWTLANLLDCARHPAWALQMARGGSPTLRVFAEVLGEVPKGSTISEVMQQQLSSSFTWDDLAWLRRAWPKKLVLKGILDAGDAQRAVDEGVDGVIVSNHGGRQHDAAAATLDMLPAIAERIQGRAALLIDSGFRSGSDVAKALAWGADGVQLGRATLYGLASGGQAGVRHALAIIKDELRLAMALSGAVSVAEMKGKGV</sequence>
<dbReference type="EC" id="1.1.99.31" evidence="9"/>
<dbReference type="GO" id="GO:0033720">
    <property type="term" value="F:(S)-mandelate dehydrogenase activity"/>
    <property type="evidence" value="ECO:0007669"/>
    <property type="project" value="UniProtKB-EC"/>
</dbReference>
<keyword evidence="3 7" id="KW-0288">FMN</keyword>
<dbReference type="CDD" id="cd02809">
    <property type="entry name" value="alpha_hydroxyacid_oxid_FMN"/>
    <property type="match status" value="1"/>
</dbReference>
<feature type="binding site" evidence="7">
    <location>
        <begin position="310"/>
        <end position="311"/>
    </location>
    <ligand>
        <name>FMN</name>
        <dbReference type="ChEBI" id="CHEBI:58210"/>
    </ligand>
</feature>
<dbReference type="InterPro" id="IPR037396">
    <property type="entry name" value="FMN_HAD"/>
</dbReference>
<feature type="binding site" evidence="7">
    <location>
        <begin position="58"/>
        <end position="60"/>
    </location>
    <ligand>
        <name>FMN</name>
        <dbReference type="ChEBI" id="CHEBI:58210"/>
    </ligand>
</feature>
<feature type="binding site" evidence="7">
    <location>
        <position position="87"/>
    </location>
    <ligand>
        <name>FMN</name>
        <dbReference type="ChEBI" id="CHEBI:58210"/>
    </ligand>
</feature>
<feature type="binding site" evidence="7">
    <location>
        <begin position="287"/>
        <end position="291"/>
    </location>
    <ligand>
        <name>FMN</name>
        <dbReference type="ChEBI" id="CHEBI:58210"/>
    </ligand>
</feature>
<evidence type="ECO:0000256" key="2">
    <source>
        <dbReference type="ARBA" id="ARBA00022630"/>
    </source>
</evidence>